<comment type="caution">
    <text evidence="1">The sequence shown here is derived from an EMBL/GenBank/DDBJ whole genome shotgun (WGS) entry which is preliminary data.</text>
</comment>
<organism evidence="1 2">
    <name type="scientific">Nonomuraea africana</name>
    <dbReference type="NCBI Taxonomy" id="46171"/>
    <lineage>
        <taxon>Bacteria</taxon>
        <taxon>Bacillati</taxon>
        <taxon>Actinomycetota</taxon>
        <taxon>Actinomycetes</taxon>
        <taxon>Streptosporangiales</taxon>
        <taxon>Streptosporangiaceae</taxon>
        <taxon>Nonomuraea</taxon>
    </lineage>
</organism>
<proteinExistence type="predicted"/>
<dbReference type="EMBL" id="JADBEF010000001">
    <property type="protein sequence ID" value="MBE1559084.1"/>
    <property type="molecule type" value="Genomic_DNA"/>
</dbReference>
<dbReference type="RefSeq" id="WP_192774414.1">
    <property type="nucleotide sequence ID" value="NZ_BAAASY010000041.1"/>
</dbReference>
<keyword evidence="2" id="KW-1185">Reference proteome</keyword>
<evidence type="ECO:0000313" key="2">
    <source>
        <dbReference type="Proteomes" id="UP000661607"/>
    </source>
</evidence>
<protein>
    <submittedName>
        <fullName evidence="1">Uncharacterized protein</fullName>
    </submittedName>
</protein>
<gene>
    <name evidence="1" type="ORF">H4W81_001863</name>
</gene>
<evidence type="ECO:0000313" key="1">
    <source>
        <dbReference type="EMBL" id="MBE1559084.1"/>
    </source>
</evidence>
<name>A0ABR9KAQ4_9ACTN</name>
<reference evidence="1 2" key="1">
    <citation type="submission" date="2020-10" db="EMBL/GenBank/DDBJ databases">
        <title>Sequencing the genomes of 1000 actinobacteria strains.</title>
        <authorList>
            <person name="Klenk H.-P."/>
        </authorList>
    </citation>
    <scope>NUCLEOTIDE SEQUENCE [LARGE SCALE GENOMIC DNA]</scope>
    <source>
        <strain evidence="1 2">DSM 43748</strain>
    </source>
</reference>
<sequence>MQEQLIRMLVELVVDLAMFFDSCDDSVLDPDDAVKQLEWIGYKFAGLSPEARQEVIAVMRDIAARDRETYGAFLATWIDELGAWDEPQE</sequence>
<accession>A0ABR9KAQ4</accession>
<dbReference type="Proteomes" id="UP000661607">
    <property type="component" value="Unassembled WGS sequence"/>
</dbReference>